<evidence type="ECO:0000256" key="1">
    <source>
        <dbReference type="ARBA" id="ARBA00022485"/>
    </source>
</evidence>
<dbReference type="PROSITE" id="PS51656">
    <property type="entry name" value="4FE4S"/>
    <property type="match status" value="1"/>
</dbReference>
<feature type="domain" description="4Fe-4S" evidence="5">
    <location>
        <begin position="1"/>
        <end position="71"/>
    </location>
</feature>
<keyword evidence="3" id="KW-0408">Iron</keyword>
<dbReference type="RefSeq" id="WP_015404358.1">
    <property type="nucleotide sequence ID" value="NC_020304.1"/>
</dbReference>
<reference evidence="7" key="1">
    <citation type="journal article" date="2013" name="Stand. Genomic Sci.">
        <title>Complete genome sequence of Desulfocapsa sulfexigens, a marine deltaproteobacterium specialized in disproportionating inorganic sulfur compounds.</title>
        <authorList>
            <person name="Finster K.W."/>
            <person name="Kjeldsen K.U."/>
            <person name="Kube M."/>
            <person name="Reinhardt R."/>
            <person name="Mussmann M."/>
            <person name="Amann R."/>
            <person name="Schreiber L."/>
        </authorList>
    </citation>
    <scope>NUCLEOTIDE SEQUENCE [LARGE SCALE GENOMIC DNA]</scope>
    <source>
        <strain evidence="7">DSM 10523 / SB164P1</strain>
    </source>
</reference>
<dbReference type="Gene3D" id="1.10.15.40">
    <property type="entry name" value="Electron transport complex subunit B, putative Fe-S cluster"/>
    <property type="match status" value="1"/>
</dbReference>
<dbReference type="Pfam" id="PF04060">
    <property type="entry name" value="FeS"/>
    <property type="match status" value="1"/>
</dbReference>
<evidence type="ECO:0000313" key="6">
    <source>
        <dbReference type="EMBL" id="AGF78668.1"/>
    </source>
</evidence>
<dbReference type="STRING" id="1167006.UWK_02125"/>
<keyword evidence="1" id="KW-0004">4Fe-4S</keyword>
<dbReference type="KEGG" id="dsf:UWK_02125"/>
<dbReference type="EMBL" id="CP003985">
    <property type="protein sequence ID" value="AGF78668.1"/>
    <property type="molecule type" value="Genomic_DNA"/>
</dbReference>
<sequence length="272" mass="30326">MQPLEFIKFTPRTNCGECGYAACLAFAAAVTKGGERPEKCPYVDVSQLGDEFSGTDRGKDGLEGVAKLLDEKDLALVAYLKKKTANIDFSQAAEAIGCEWSGPERDSLLLKFFGQDVEISHDGIRIDGREAEDPRDQILLYNYVHFGGGAEPEQDWIGMESLPNSISKVRTLRVYCEERIASHFTGKADLLIASADGLGAVRQENPEQSCSAAFFVPALPRLPLFVLFWDEEKEDGFPAKVKVLFDRRVNDFLDIESLVFVCERMAERWVKL</sequence>
<dbReference type="AlphaFoldDB" id="M1P5A0"/>
<dbReference type="eggNOG" id="COG1456">
    <property type="taxonomic scope" value="Bacteria"/>
</dbReference>
<keyword evidence="2" id="KW-0479">Metal-binding</keyword>
<name>M1P5A0_DESSD</name>
<dbReference type="OrthoDB" id="5414784at2"/>
<evidence type="ECO:0000256" key="4">
    <source>
        <dbReference type="ARBA" id="ARBA00023014"/>
    </source>
</evidence>
<evidence type="ECO:0000256" key="3">
    <source>
        <dbReference type="ARBA" id="ARBA00023004"/>
    </source>
</evidence>
<evidence type="ECO:0000256" key="2">
    <source>
        <dbReference type="ARBA" id="ARBA00022723"/>
    </source>
</evidence>
<dbReference type="InterPro" id="IPR007202">
    <property type="entry name" value="4Fe-4S_dom"/>
</dbReference>
<dbReference type="HOGENOM" id="CLU_1044810_0_0_7"/>
<dbReference type="Proteomes" id="UP000011721">
    <property type="component" value="Chromosome"/>
</dbReference>
<dbReference type="GO" id="GO:0051539">
    <property type="term" value="F:4 iron, 4 sulfur cluster binding"/>
    <property type="evidence" value="ECO:0007669"/>
    <property type="project" value="UniProtKB-KW"/>
</dbReference>
<evidence type="ECO:0000313" key="7">
    <source>
        <dbReference type="Proteomes" id="UP000011721"/>
    </source>
</evidence>
<proteinExistence type="predicted"/>
<evidence type="ECO:0000259" key="5">
    <source>
        <dbReference type="PROSITE" id="PS51656"/>
    </source>
</evidence>
<protein>
    <submittedName>
        <fullName evidence="6">CO dehydrogenase/acetyl-CoA synthase gamma subunit (Corrinoid Fe-S protein)</fullName>
    </submittedName>
</protein>
<keyword evidence="7" id="KW-1185">Reference proteome</keyword>
<dbReference type="InterPro" id="IPR024264">
    <property type="entry name" value="DUF3786"/>
</dbReference>
<dbReference type="Pfam" id="PF12654">
    <property type="entry name" value="DUF3786"/>
    <property type="match status" value="1"/>
</dbReference>
<organism evidence="6 7">
    <name type="scientific">Desulfocapsa sulfexigens (strain DSM 10523 / SB164P1)</name>
    <dbReference type="NCBI Taxonomy" id="1167006"/>
    <lineage>
        <taxon>Bacteria</taxon>
        <taxon>Pseudomonadati</taxon>
        <taxon>Thermodesulfobacteriota</taxon>
        <taxon>Desulfobulbia</taxon>
        <taxon>Desulfobulbales</taxon>
        <taxon>Desulfocapsaceae</taxon>
        <taxon>Desulfocapsa</taxon>
    </lineage>
</organism>
<accession>M1P5A0</accession>
<gene>
    <name evidence="6" type="ordered locus">UWK_02125</name>
</gene>
<keyword evidence="4" id="KW-0411">Iron-sulfur</keyword>
<dbReference type="GO" id="GO:0046872">
    <property type="term" value="F:metal ion binding"/>
    <property type="evidence" value="ECO:0007669"/>
    <property type="project" value="UniProtKB-KW"/>
</dbReference>